<evidence type="ECO:0000256" key="1">
    <source>
        <dbReference type="ARBA" id="ARBA00009375"/>
    </source>
</evidence>
<dbReference type="SUPFAM" id="SSF55120">
    <property type="entry name" value="Pseudouridine synthase"/>
    <property type="match status" value="1"/>
</dbReference>
<feature type="domain" description="Pseudouridine synthase I TruA alpha/beta" evidence="8">
    <location>
        <begin position="329"/>
        <end position="400"/>
    </location>
</feature>
<protein>
    <submittedName>
        <fullName evidence="9">tRNA pseudouridine synthase</fullName>
    </submittedName>
</protein>
<feature type="compositionally biased region" description="Basic and acidic residues" evidence="7">
    <location>
        <begin position="264"/>
        <end position="277"/>
    </location>
</feature>
<gene>
    <name evidence="9" type="ORF">V5N11_030834</name>
</gene>
<evidence type="ECO:0000256" key="6">
    <source>
        <dbReference type="PIRSR" id="PIRSR641708-2"/>
    </source>
</evidence>
<dbReference type="InterPro" id="IPR020103">
    <property type="entry name" value="PsdUridine_synth_cat_dom_sf"/>
</dbReference>
<dbReference type="AlphaFoldDB" id="A0ABD0ZN98"/>
<comment type="caution">
    <text evidence="9">The sequence shown here is derived from an EMBL/GenBank/DDBJ whole genome shotgun (WGS) entry which is preliminary data.</text>
</comment>
<sequence length="514" mass="59555">MAVLFLRFPIPSRVFFYPTQLIRFTPILARFCSSAAFQPSNSISPSSLNSSDHFLADKWESYRKKKVVIRIGYVGTDYRGLQIQRDEPSFKTIEGELEVAIYKAGGIRDSNFGDLHKIGWARSSRTDKGVHSLATTISLKMEIPETAWKDDPHGTLLAKCISKHLPDNIRVFSVLPSNRRFDPRRECTLRKYSYLLPVDVIGIKSSFTSDEIDYHIYDFNEILREFEGAYPFHNYTQRSKYRRKSQQIITQRNGRPPRKPKSIKALESEFTEENHNEVEEEEEEAKEGEVDDESDEHIPPGSDNSQVNSRARWLHVPDETDKLSAAHFRKVFRCHSGKLENSLGFGFVEISIWGESFMLHQIRKMIGTAVAVKRELLPRDIIRLSLNKFTRIVLPLAPSEVLILRGNSFEVRKLHQRPEMEAMGESEEVEKEIEEFYRAVMVPQVSRFLDSEKSPWKEWVEHLDRNDGLIEEELEDVRRGWEEWKAAKPWIIMKKKAEDDEELGSVSVAVHQAL</sequence>
<feature type="region of interest" description="Disordered" evidence="7">
    <location>
        <begin position="238"/>
        <end position="310"/>
    </location>
</feature>
<dbReference type="PANTHER" id="PTHR11142">
    <property type="entry name" value="PSEUDOURIDYLATE SYNTHASE"/>
    <property type="match status" value="1"/>
</dbReference>
<evidence type="ECO:0000259" key="8">
    <source>
        <dbReference type="Pfam" id="PF01416"/>
    </source>
</evidence>
<dbReference type="Gene3D" id="3.30.70.660">
    <property type="entry name" value="Pseudouridine synthase I, catalytic domain, C-terminal subdomain"/>
    <property type="match status" value="1"/>
</dbReference>
<dbReference type="InterPro" id="IPR020095">
    <property type="entry name" value="PsdUridine_synth_TruA_C"/>
</dbReference>
<dbReference type="CDD" id="cd02568">
    <property type="entry name" value="PseudoU_synth_PUS1_PUS2"/>
    <property type="match status" value="1"/>
</dbReference>
<dbReference type="InterPro" id="IPR001406">
    <property type="entry name" value="PsdUridine_synth_TruA"/>
</dbReference>
<feature type="compositionally biased region" description="Acidic residues" evidence="7">
    <location>
        <begin position="278"/>
        <end position="295"/>
    </location>
</feature>
<proteinExistence type="inferred from homology"/>
<dbReference type="InterPro" id="IPR041708">
    <property type="entry name" value="PUS1/PUS2-like"/>
</dbReference>
<reference evidence="9 10" key="1">
    <citation type="submission" date="2024-04" db="EMBL/GenBank/DDBJ databases">
        <title>Genome assembly C_amara_ONT_v2.</title>
        <authorList>
            <person name="Yant L."/>
            <person name="Moore C."/>
            <person name="Slenker M."/>
        </authorList>
    </citation>
    <scope>NUCLEOTIDE SEQUENCE [LARGE SCALE GENOMIC DNA]</scope>
    <source>
        <tissue evidence="9">Leaf</tissue>
    </source>
</reference>
<organism evidence="9 10">
    <name type="scientific">Cardamine amara subsp. amara</name>
    <dbReference type="NCBI Taxonomy" id="228776"/>
    <lineage>
        <taxon>Eukaryota</taxon>
        <taxon>Viridiplantae</taxon>
        <taxon>Streptophyta</taxon>
        <taxon>Embryophyta</taxon>
        <taxon>Tracheophyta</taxon>
        <taxon>Spermatophyta</taxon>
        <taxon>Magnoliopsida</taxon>
        <taxon>eudicotyledons</taxon>
        <taxon>Gunneridae</taxon>
        <taxon>Pentapetalae</taxon>
        <taxon>rosids</taxon>
        <taxon>malvids</taxon>
        <taxon>Brassicales</taxon>
        <taxon>Brassicaceae</taxon>
        <taxon>Cardamineae</taxon>
        <taxon>Cardamine</taxon>
    </lineage>
</organism>
<dbReference type="FunFam" id="3.30.70.580:FF:000002">
    <property type="entry name" value="tRNA pseudouridine synthase"/>
    <property type="match status" value="1"/>
</dbReference>
<dbReference type="EMBL" id="JBANAX010000811">
    <property type="protein sequence ID" value="KAL1192749.1"/>
    <property type="molecule type" value="Genomic_DNA"/>
</dbReference>
<evidence type="ECO:0000313" key="10">
    <source>
        <dbReference type="Proteomes" id="UP001558713"/>
    </source>
</evidence>
<keyword evidence="10" id="KW-1185">Reference proteome</keyword>
<dbReference type="Gene3D" id="3.30.70.580">
    <property type="entry name" value="Pseudouridine synthase I, catalytic domain, N-terminal subdomain"/>
    <property type="match status" value="1"/>
</dbReference>
<dbReference type="InterPro" id="IPR020097">
    <property type="entry name" value="PsdUridine_synth_TruA_a/b_dom"/>
</dbReference>
<dbReference type="GO" id="GO:0008033">
    <property type="term" value="P:tRNA processing"/>
    <property type="evidence" value="ECO:0007669"/>
    <property type="project" value="UniProtKB-KW"/>
</dbReference>
<feature type="binding site" evidence="6">
    <location>
        <position position="192"/>
    </location>
    <ligand>
        <name>substrate</name>
    </ligand>
</feature>
<evidence type="ECO:0000256" key="4">
    <source>
        <dbReference type="ARBA" id="ARBA00036943"/>
    </source>
</evidence>
<comment type="similarity">
    <text evidence="1">Belongs to the tRNA pseudouridine synthase TruA family.</text>
</comment>
<keyword evidence="3" id="KW-0413">Isomerase</keyword>
<dbReference type="PANTHER" id="PTHR11142:SF9">
    <property type="entry name" value="TRNA PSEUDOURIDINE SYNTHASE-RELATED"/>
    <property type="match status" value="1"/>
</dbReference>
<accession>A0ABD0ZN98</accession>
<keyword evidence="2" id="KW-0819">tRNA processing</keyword>
<dbReference type="Proteomes" id="UP001558713">
    <property type="component" value="Unassembled WGS sequence"/>
</dbReference>
<evidence type="ECO:0000256" key="7">
    <source>
        <dbReference type="SAM" id="MobiDB-lite"/>
    </source>
</evidence>
<dbReference type="Pfam" id="PF01416">
    <property type="entry name" value="PseudoU_synth_1"/>
    <property type="match status" value="1"/>
</dbReference>
<evidence type="ECO:0000256" key="3">
    <source>
        <dbReference type="ARBA" id="ARBA00023235"/>
    </source>
</evidence>
<evidence type="ECO:0000256" key="2">
    <source>
        <dbReference type="ARBA" id="ARBA00022694"/>
    </source>
</evidence>
<name>A0ABD0ZN98_CARAN</name>
<dbReference type="InterPro" id="IPR020094">
    <property type="entry name" value="TruA/RsuA/RluB/E/F_N"/>
</dbReference>
<evidence type="ECO:0000313" key="9">
    <source>
        <dbReference type="EMBL" id="KAL1192749.1"/>
    </source>
</evidence>
<evidence type="ECO:0000256" key="5">
    <source>
        <dbReference type="PIRSR" id="PIRSR641708-1"/>
    </source>
</evidence>
<comment type="catalytic activity">
    <reaction evidence="4">
        <text>a uridine in tRNA = a pseudouridine in tRNA</text>
        <dbReference type="Rhea" id="RHEA:54572"/>
        <dbReference type="Rhea" id="RHEA-COMP:13339"/>
        <dbReference type="Rhea" id="RHEA-COMP:13934"/>
        <dbReference type="ChEBI" id="CHEBI:65314"/>
        <dbReference type="ChEBI" id="CHEBI:65315"/>
    </reaction>
</comment>
<dbReference type="GO" id="GO:0009982">
    <property type="term" value="F:pseudouridine synthase activity"/>
    <property type="evidence" value="ECO:0007669"/>
    <property type="project" value="UniProtKB-ARBA"/>
</dbReference>
<feature type="active site" description="Nucleophile" evidence="5">
    <location>
        <position position="127"/>
    </location>
</feature>